<dbReference type="InterPro" id="IPR025495">
    <property type="entry name" value="DUF4386"/>
</dbReference>
<proteinExistence type="predicted"/>
<dbReference type="Proteomes" id="UP000295375">
    <property type="component" value="Unassembled WGS sequence"/>
</dbReference>
<dbReference type="AlphaFoldDB" id="A0A4R6USU5"/>
<feature type="transmembrane region" description="Helical" evidence="1">
    <location>
        <begin position="91"/>
        <end position="108"/>
    </location>
</feature>
<name>A0A4R6USU5_9GAMM</name>
<sequence length="240" mass="26238">MKSNRFELSPQPYLRVAGILYLAIILLGLFGEGFVRSTLIVPGDAGATFLSILPSQLLWRSGAAGDLLMQVLDVPVIVLLYLLLRPVSETLALTMTLFNLVQTAVLAANKLNLLVPTFLMADSSYLNAFSTEQLQALSYLSIKSHSFGFAIGLIFFGFACLLRGYLIHRSGFMPKVIGWLLALAGLSYLVNSFALILAPTIAAMMFPLILVPAFLGELIFALWLVAKGVNLEEWQKRVAP</sequence>
<feature type="transmembrane region" description="Helical" evidence="1">
    <location>
        <begin position="147"/>
        <end position="166"/>
    </location>
</feature>
<feature type="transmembrane region" description="Helical" evidence="1">
    <location>
        <begin position="12"/>
        <end position="31"/>
    </location>
</feature>
<feature type="transmembrane region" description="Helical" evidence="1">
    <location>
        <begin position="67"/>
        <end position="84"/>
    </location>
</feature>
<dbReference type="EMBL" id="SNYM01000006">
    <property type="protein sequence ID" value="TDQ48743.1"/>
    <property type="molecule type" value="Genomic_DNA"/>
</dbReference>
<feature type="transmembrane region" description="Helical" evidence="1">
    <location>
        <begin position="178"/>
        <end position="198"/>
    </location>
</feature>
<accession>A0A4R6USU5</accession>
<organism evidence="2 3">
    <name type="scientific">Permianibacter aggregans</name>
    <dbReference type="NCBI Taxonomy" id="1510150"/>
    <lineage>
        <taxon>Bacteria</taxon>
        <taxon>Pseudomonadati</taxon>
        <taxon>Pseudomonadota</taxon>
        <taxon>Gammaproteobacteria</taxon>
        <taxon>Pseudomonadales</taxon>
        <taxon>Pseudomonadaceae</taxon>
        <taxon>Permianibacter</taxon>
    </lineage>
</organism>
<evidence type="ECO:0000256" key="1">
    <source>
        <dbReference type="SAM" id="Phobius"/>
    </source>
</evidence>
<dbReference type="Pfam" id="PF14329">
    <property type="entry name" value="DUF4386"/>
    <property type="match status" value="1"/>
</dbReference>
<gene>
    <name evidence="2" type="ORF">EV696_106184</name>
</gene>
<keyword evidence="1" id="KW-0812">Transmembrane</keyword>
<reference evidence="2 3" key="1">
    <citation type="submission" date="2019-03" db="EMBL/GenBank/DDBJ databases">
        <title>Genomic Encyclopedia of Type Strains, Phase IV (KMG-IV): sequencing the most valuable type-strain genomes for metagenomic binning, comparative biology and taxonomic classification.</title>
        <authorList>
            <person name="Goeker M."/>
        </authorList>
    </citation>
    <scope>NUCLEOTIDE SEQUENCE [LARGE SCALE GENOMIC DNA]</scope>
    <source>
        <strain evidence="2 3">DSM 103792</strain>
    </source>
</reference>
<protein>
    <submittedName>
        <fullName evidence="2">Uncharacterized protein DUF4386</fullName>
    </submittedName>
</protein>
<keyword evidence="1" id="KW-0472">Membrane</keyword>
<dbReference type="OrthoDB" id="5421633at2"/>
<feature type="transmembrane region" description="Helical" evidence="1">
    <location>
        <begin position="204"/>
        <end position="226"/>
    </location>
</feature>
<comment type="caution">
    <text evidence="2">The sequence shown here is derived from an EMBL/GenBank/DDBJ whole genome shotgun (WGS) entry which is preliminary data.</text>
</comment>
<keyword evidence="3" id="KW-1185">Reference proteome</keyword>
<keyword evidence="1" id="KW-1133">Transmembrane helix</keyword>
<evidence type="ECO:0000313" key="2">
    <source>
        <dbReference type="EMBL" id="TDQ48743.1"/>
    </source>
</evidence>
<evidence type="ECO:0000313" key="3">
    <source>
        <dbReference type="Proteomes" id="UP000295375"/>
    </source>
</evidence>